<dbReference type="EMBL" id="BOPF01000014">
    <property type="protein sequence ID" value="GIJ47343.1"/>
    <property type="molecule type" value="Genomic_DNA"/>
</dbReference>
<dbReference type="FunFam" id="1.10.10.1590:FF:000001">
    <property type="entry name" value="NADH-quinone oxidoreductase subunit E"/>
    <property type="match status" value="1"/>
</dbReference>
<organism evidence="8 9">
    <name type="scientific">Virgisporangium aliadipatigenens</name>
    <dbReference type="NCBI Taxonomy" id="741659"/>
    <lineage>
        <taxon>Bacteria</taxon>
        <taxon>Bacillati</taxon>
        <taxon>Actinomycetota</taxon>
        <taxon>Actinomycetes</taxon>
        <taxon>Micromonosporales</taxon>
        <taxon>Micromonosporaceae</taxon>
        <taxon>Virgisporangium</taxon>
    </lineage>
</organism>
<evidence type="ECO:0000256" key="6">
    <source>
        <dbReference type="ARBA" id="ARBA00034078"/>
    </source>
</evidence>
<protein>
    <submittedName>
        <fullName evidence="8">NADH-quinone oxidoreductase subunit E</fullName>
    </submittedName>
</protein>
<keyword evidence="2" id="KW-0001">2Fe-2S</keyword>
<dbReference type="InterPro" id="IPR036249">
    <property type="entry name" value="Thioredoxin-like_sf"/>
</dbReference>
<comment type="caution">
    <text evidence="8">The sequence shown here is derived from an EMBL/GenBank/DDBJ whole genome shotgun (WGS) entry which is preliminary data.</text>
</comment>
<dbReference type="NCBIfam" id="NF005721">
    <property type="entry name" value="PRK07539.1-1"/>
    <property type="match status" value="1"/>
</dbReference>
<evidence type="ECO:0000256" key="2">
    <source>
        <dbReference type="ARBA" id="ARBA00022714"/>
    </source>
</evidence>
<dbReference type="Gene3D" id="1.10.10.1590">
    <property type="entry name" value="NADH-quinone oxidoreductase subunit E"/>
    <property type="match status" value="1"/>
</dbReference>
<dbReference type="SUPFAM" id="SSF52833">
    <property type="entry name" value="Thioredoxin-like"/>
    <property type="match status" value="1"/>
</dbReference>
<evidence type="ECO:0000313" key="9">
    <source>
        <dbReference type="Proteomes" id="UP000619260"/>
    </source>
</evidence>
<evidence type="ECO:0000256" key="4">
    <source>
        <dbReference type="ARBA" id="ARBA00023004"/>
    </source>
</evidence>
<dbReference type="InterPro" id="IPR041921">
    <property type="entry name" value="NuoE_N"/>
</dbReference>
<dbReference type="CDD" id="cd03064">
    <property type="entry name" value="TRX_Fd_NuoE"/>
    <property type="match status" value="1"/>
</dbReference>
<reference evidence="8" key="1">
    <citation type="submission" date="2021-01" db="EMBL/GenBank/DDBJ databases">
        <title>Whole genome shotgun sequence of Virgisporangium aliadipatigenens NBRC 105644.</title>
        <authorList>
            <person name="Komaki H."/>
            <person name="Tamura T."/>
        </authorList>
    </citation>
    <scope>NUCLEOTIDE SEQUENCE</scope>
    <source>
        <strain evidence="8">NBRC 105644</strain>
    </source>
</reference>
<dbReference type="PANTHER" id="PTHR10371:SF3">
    <property type="entry name" value="NADH DEHYDROGENASE [UBIQUINONE] FLAVOPROTEIN 2, MITOCHONDRIAL"/>
    <property type="match status" value="1"/>
</dbReference>
<dbReference type="InterPro" id="IPR002023">
    <property type="entry name" value="NuoE-like"/>
</dbReference>
<keyword evidence="4" id="KW-0408">Iron</keyword>
<keyword evidence="5" id="KW-0411">Iron-sulfur</keyword>
<sequence>MTSVQNHPLLDPALRESALEIIARYPEGKQRSALLPMLHLVQSAEGYVTPHGVAFCAELLGITKAEVSAVATFYTMYKRRPTGDWLVSVCTNTMCGVSGGDKIFDTLKEYLGVGHNQTTPEGDITLEHAECLAACDYAPVVTVNYEFYDEMDADKTMSLVKALQNGERPQPSRGARLCTFKELSRQLAGFSEERDGVMGDGPAGAPTLAGNRVAEQYGISVPGFDPDTPIGSREQKPAEKPASAPKAASDSKPAGDGPVVQDPKGAKNA</sequence>
<dbReference type="InterPro" id="IPR042128">
    <property type="entry name" value="NuoE_dom"/>
</dbReference>
<keyword evidence="9" id="KW-1185">Reference proteome</keyword>
<dbReference type="Gene3D" id="3.40.30.10">
    <property type="entry name" value="Glutaredoxin"/>
    <property type="match status" value="1"/>
</dbReference>
<comment type="similarity">
    <text evidence="1">Belongs to the complex I 24 kDa subunit family.</text>
</comment>
<dbReference type="AlphaFoldDB" id="A0A8J3YNH8"/>
<keyword evidence="3" id="KW-0479">Metal-binding</keyword>
<feature type="region of interest" description="Disordered" evidence="7">
    <location>
        <begin position="218"/>
        <end position="269"/>
    </location>
</feature>
<comment type="cofactor">
    <cofactor evidence="6">
        <name>[2Fe-2S] cluster</name>
        <dbReference type="ChEBI" id="CHEBI:190135"/>
    </cofactor>
</comment>
<evidence type="ECO:0000256" key="1">
    <source>
        <dbReference type="ARBA" id="ARBA00010643"/>
    </source>
</evidence>
<dbReference type="Pfam" id="PF01257">
    <property type="entry name" value="2Fe-2S_thioredx"/>
    <property type="match status" value="1"/>
</dbReference>
<evidence type="ECO:0000256" key="5">
    <source>
        <dbReference type="ARBA" id="ARBA00023014"/>
    </source>
</evidence>
<dbReference type="RefSeq" id="WP_203900835.1">
    <property type="nucleotide sequence ID" value="NZ_BOPF01000014.1"/>
</dbReference>
<dbReference type="GO" id="GO:0051537">
    <property type="term" value="F:2 iron, 2 sulfur cluster binding"/>
    <property type="evidence" value="ECO:0007669"/>
    <property type="project" value="UniProtKB-KW"/>
</dbReference>
<proteinExistence type="inferred from homology"/>
<gene>
    <name evidence="8" type="primary">nuoE</name>
    <name evidence="8" type="ORF">Val02_42290</name>
</gene>
<dbReference type="PANTHER" id="PTHR10371">
    <property type="entry name" value="NADH DEHYDROGENASE UBIQUINONE FLAVOPROTEIN 2, MITOCHONDRIAL"/>
    <property type="match status" value="1"/>
</dbReference>
<name>A0A8J3YNH8_9ACTN</name>
<dbReference type="GO" id="GO:0003954">
    <property type="term" value="F:NADH dehydrogenase activity"/>
    <property type="evidence" value="ECO:0007669"/>
    <property type="project" value="TreeGrafter"/>
</dbReference>
<dbReference type="NCBIfam" id="TIGR01958">
    <property type="entry name" value="nuoE_fam"/>
    <property type="match status" value="1"/>
</dbReference>
<dbReference type="Proteomes" id="UP000619260">
    <property type="component" value="Unassembled WGS sequence"/>
</dbReference>
<evidence type="ECO:0000256" key="3">
    <source>
        <dbReference type="ARBA" id="ARBA00022723"/>
    </source>
</evidence>
<evidence type="ECO:0000313" key="8">
    <source>
        <dbReference type="EMBL" id="GIJ47343.1"/>
    </source>
</evidence>
<accession>A0A8J3YNH8</accession>
<feature type="compositionally biased region" description="Low complexity" evidence="7">
    <location>
        <begin position="240"/>
        <end position="254"/>
    </location>
</feature>
<dbReference type="GO" id="GO:0046872">
    <property type="term" value="F:metal ion binding"/>
    <property type="evidence" value="ECO:0007669"/>
    <property type="project" value="UniProtKB-KW"/>
</dbReference>
<evidence type="ECO:0000256" key="7">
    <source>
        <dbReference type="SAM" id="MobiDB-lite"/>
    </source>
</evidence>